<dbReference type="KEGG" id="hhy:Halhy_6288"/>
<dbReference type="PROSITE" id="PS51257">
    <property type="entry name" value="PROKAR_LIPOPROTEIN"/>
    <property type="match status" value="1"/>
</dbReference>
<dbReference type="CDD" id="cd07563">
    <property type="entry name" value="Peptidase_S41_IRBP"/>
    <property type="match status" value="1"/>
</dbReference>
<gene>
    <name evidence="3" type="ordered locus">Halhy_6288</name>
</gene>
<evidence type="ECO:0000256" key="1">
    <source>
        <dbReference type="SAM" id="SignalP"/>
    </source>
</evidence>
<dbReference type="Pfam" id="PF03572">
    <property type="entry name" value="Peptidase_S41"/>
    <property type="match status" value="1"/>
</dbReference>
<dbReference type="AlphaFoldDB" id="F4L690"/>
<feature type="chain" id="PRO_5003312588" evidence="1">
    <location>
        <begin position="23"/>
        <end position="336"/>
    </location>
</feature>
<reference key="2">
    <citation type="submission" date="2011-04" db="EMBL/GenBank/DDBJ databases">
        <title>Complete sequence of chromosome of Haliscomenobacter hydrossis DSM 1100.</title>
        <authorList>
            <consortium name="US DOE Joint Genome Institute (JGI-PGF)"/>
            <person name="Lucas S."/>
            <person name="Han J."/>
            <person name="Lapidus A."/>
            <person name="Bruce D."/>
            <person name="Goodwin L."/>
            <person name="Pitluck S."/>
            <person name="Peters L."/>
            <person name="Kyrpides N."/>
            <person name="Mavromatis K."/>
            <person name="Ivanova N."/>
            <person name="Ovchinnikova G."/>
            <person name="Pagani I."/>
            <person name="Daligault H."/>
            <person name="Detter J.C."/>
            <person name="Han C."/>
            <person name="Land M."/>
            <person name="Hauser L."/>
            <person name="Markowitz V."/>
            <person name="Cheng J.-F."/>
            <person name="Hugenholtz P."/>
            <person name="Woyke T."/>
            <person name="Wu D."/>
            <person name="Verbarg S."/>
            <person name="Frueling A."/>
            <person name="Brambilla E."/>
            <person name="Klenk H.-P."/>
            <person name="Eisen J.A."/>
        </authorList>
    </citation>
    <scope>NUCLEOTIDE SEQUENCE</scope>
    <source>
        <strain>DSM 1100</strain>
    </source>
</reference>
<dbReference type="SMART" id="SM00245">
    <property type="entry name" value="TSPc"/>
    <property type="match status" value="1"/>
</dbReference>
<dbReference type="InterPro" id="IPR005151">
    <property type="entry name" value="Tail-specific_protease"/>
</dbReference>
<dbReference type="InterPro" id="IPR029045">
    <property type="entry name" value="ClpP/crotonase-like_dom_sf"/>
</dbReference>
<dbReference type="Pfam" id="PF14684">
    <property type="entry name" value="Tricorn_C1"/>
    <property type="match status" value="1"/>
</dbReference>
<proteinExistence type="predicted"/>
<evidence type="ECO:0000313" key="3">
    <source>
        <dbReference type="EMBL" id="AEE54108.1"/>
    </source>
</evidence>
<feature type="domain" description="Tail specific protease" evidence="2">
    <location>
        <begin position="110"/>
        <end position="314"/>
    </location>
</feature>
<dbReference type="Proteomes" id="UP000008461">
    <property type="component" value="Chromosome"/>
</dbReference>
<dbReference type="OrthoDB" id="6397760at2"/>
<dbReference type="GO" id="GO:0006508">
    <property type="term" value="P:proteolysis"/>
    <property type="evidence" value="ECO:0007669"/>
    <property type="project" value="InterPro"/>
</dbReference>
<evidence type="ECO:0000313" key="4">
    <source>
        <dbReference type="Proteomes" id="UP000008461"/>
    </source>
</evidence>
<dbReference type="Gene3D" id="3.90.226.10">
    <property type="entry name" value="2-enoyl-CoA Hydratase, Chain A, domain 1"/>
    <property type="match status" value="1"/>
</dbReference>
<organism evidence="3 4">
    <name type="scientific">Haliscomenobacter hydrossis (strain ATCC 27775 / DSM 1100 / LMG 10767 / O)</name>
    <dbReference type="NCBI Taxonomy" id="760192"/>
    <lineage>
        <taxon>Bacteria</taxon>
        <taxon>Pseudomonadati</taxon>
        <taxon>Bacteroidota</taxon>
        <taxon>Saprospiria</taxon>
        <taxon>Saprospirales</taxon>
        <taxon>Haliscomenobacteraceae</taxon>
        <taxon>Haliscomenobacter</taxon>
    </lineage>
</organism>
<keyword evidence="4" id="KW-1185">Reference proteome</keyword>
<reference evidence="3 4" key="1">
    <citation type="journal article" date="2011" name="Stand. Genomic Sci.">
        <title>Complete genome sequence of Haliscomenobacter hydrossis type strain (O).</title>
        <authorList>
            <consortium name="US DOE Joint Genome Institute (JGI-PGF)"/>
            <person name="Daligault H."/>
            <person name="Lapidus A."/>
            <person name="Zeytun A."/>
            <person name="Nolan M."/>
            <person name="Lucas S."/>
            <person name="Del Rio T.G."/>
            <person name="Tice H."/>
            <person name="Cheng J.F."/>
            <person name="Tapia R."/>
            <person name="Han C."/>
            <person name="Goodwin L."/>
            <person name="Pitluck S."/>
            <person name="Liolios K."/>
            <person name="Pagani I."/>
            <person name="Ivanova N."/>
            <person name="Huntemann M."/>
            <person name="Mavromatis K."/>
            <person name="Mikhailova N."/>
            <person name="Pati A."/>
            <person name="Chen A."/>
            <person name="Palaniappan K."/>
            <person name="Land M."/>
            <person name="Hauser L."/>
            <person name="Brambilla E.M."/>
            <person name="Rohde M."/>
            <person name="Verbarg S."/>
            <person name="Goker M."/>
            <person name="Bristow J."/>
            <person name="Eisen J.A."/>
            <person name="Markowitz V."/>
            <person name="Hugenholtz P."/>
            <person name="Kyrpides N.C."/>
            <person name="Klenk H.P."/>
            <person name="Woyke T."/>
        </authorList>
    </citation>
    <scope>NUCLEOTIDE SEQUENCE [LARGE SCALE GENOMIC DNA]</scope>
    <source>
        <strain evidence="4">ATCC 27775 / DSM 1100 / LMG 10767 / O</strain>
    </source>
</reference>
<dbReference type="Gene3D" id="3.30.750.44">
    <property type="match status" value="1"/>
</dbReference>
<dbReference type="EMBL" id="CP002691">
    <property type="protein sequence ID" value="AEE54108.1"/>
    <property type="molecule type" value="Genomic_DNA"/>
</dbReference>
<keyword evidence="1" id="KW-0732">Signal</keyword>
<dbReference type="STRING" id="760192.Halhy_6288"/>
<dbReference type="HOGENOM" id="CLU_034080_0_0_10"/>
<dbReference type="eggNOG" id="COG0793">
    <property type="taxonomic scope" value="Bacteria"/>
</dbReference>
<name>F4L690_HALH1</name>
<sequence length="336" mass="37984">MNRGAVICFCLSLLLVSCETLIFDQEATDNPRENFDYLWRQCHEKYSFFEYKKIDWQAMNAKYAAQIKDKMNSDELFKVLFSMLNELQDGHVNLISPFRQSRFDFDLLGPENIDLRVVRENYLKNDYVITGPFQHNVVGADKKIAYVRYNSFEDRVSPAHVAYILSYYRNTQGLILDIRQNGGGSAANIFKIFNQLVAEKTLLYNSFLKSGPGKDDFAGPQPAYAEPDENRFKYGKKIAVLVDRGTFSAASFFALGAREVDNMIVIGDKTGGGLGLPNGGQLPNGWTYRFSISQTLSPAGENFENGVPPDIQVILTKSDRDRGVDTVIERAIQELK</sequence>
<dbReference type="GO" id="GO:0008236">
    <property type="term" value="F:serine-type peptidase activity"/>
    <property type="evidence" value="ECO:0007669"/>
    <property type="project" value="InterPro"/>
</dbReference>
<dbReference type="InterPro" id="IPR028204">
    <property type="entry name" value="Tricorn_C1"/>
</dbReference>
<dbReference type="PANTHER" id="PTHR11261">
    <property type="entry name" value="INTERPHOTORECEPTOR RETINOID-BINDING PROTEIN"/>
    <property type="match status" value="1"/>
</dbReference>
<dbReference type="RefSeq" id="WP_013768629.1">
    <property type="nucleotide sequence ID" value="NC_015510.1"/>
</dbReference>
<dbReference type="PANTHER" id="PTHR11261:SF3">
    <property type="entry name" value="RETINOL-BINDING PROTEIN 3"/>
    <property type="match status" value="1"/>
</dbReference>
<evidence type="ECO:0000259" key="2">
    <source>
        <dbReference type="SMART" id="SM00245"/>
    </source>
</evidence>
<feature type="signal peptide" evidence="1">
    <location>
        <begin position="1"/>
        <end position="22"/>
    </location>
</feature>
<accession>F4L690</accession>
<dbReference type="SUPFAM" id="SSF52096">
    <property type="entry name" value="ClpP/crotonase"/>
    <property type="match status" value="1"/>
</dbReference>
<protein>
    <submittedName>
        <fullName evidence="3">Peptidase S41</fullName>
    </submittedName>
</protein>